<keyword evidence="3" id="KW-1185">Reference proteome</keyword>
<evidence type="ECO:0000313" key="2">
    <source>
        <dbReference type="EMBL" id="TDG38775.1"/>
    </source>
</evidence>
<feature type="non-terminal residue" evidence="2">
    <location>
        <position position="1"/>
    </location>
</feature>
<protein>
    <submittedName>
        <fullName evidence="2">Uncharacterized protein</fullName>
    </submittedName>
</protein>
<gene>
    <name evidence="2" type="ORF">AWZ03_014803</name>
</gene>
<feature type="compositionally biased region" description="Polar residues" evidence="1">
    <location>
        <begin position="29"/>
        <end position="38"/>
    </location>
</feature>
<dbReference type="Proteomes" id="UP000295192">
    <property type="component" value="Unassembled WGS sequence"/>
</dbReference>
<reference evidence="2 3" key="1">
    <citation type="journal article" date="2019" name="J. Hered.">
        <title>An Improved Genome Assembly for Drosophila navojoa, the Basal Species in the mojavensis Cluster.</title>
        <authorList>
            <person name="Vanderlinde T."/>
            <person name="Dupim E.G."/>
            <person name="Nazario-Yepiz N.O."/>
            <person name="Carvalho A.B."/>
        </authorList>
    </citation>
    <scope>NUCLEOTIDE SEQUENCE [LARGE SCALE GENOMIC DNA]</scope>
    <source>
        <strain evidence="2">Navoj_Jal97</strain>
        <tissue evidence="2">Whole organism</tissue>
    </source>
</reference>
<sequence length="38" mass="3911">SAMGSRRTDDGHRGPLAEAPFEPGDSSGHFHSQGSNGT</sequence>
<proteinExistence type="predicted"/>
<evidence type="ECO:0000256" key="1">
    <source>
        <dbReference type="SAM" id="MobiDB-lite"/>
    </source>
</evidence>
<evidence type="ECO:0000313" key="3">
    <source>
        <dbReference type="Proteomes" id="UP000295192"/>
    </source>
</evidence>
<comment type="caution">
    <text evidence="2">The sequence shown here is derived from an EMBL/GenBank/DDBJ whole genome shotgun (WGS) entry which is preliminary data.</text>
</comment>
<feature type="compositionally biased region" description="Basic and acidic residues" evidence="1">
    <location>
        <begin position="1"/>
        <end position="15"/>
    </location>
</feature>
<dbReference type="AlphaFoldDB" id="A0A484ATB1"/>
<organism evidence="2 3">
    <name type="scientific">Drosophila navojoa</name>
    <name type="common">Fruit fly</name>
    <dbReference type="NCBI Taxonomy" id="7232"/>
    <lineage>
        <taxon>Eukaryota</taxon>
        <taxon>Metazoa</taxon>
        <taxon>Ecdysozoa</taxon>
        <taxon>Arthropoda</taxon>
        <taxon>Hexapoda</taxon>
        <taxon>Insecta</taxon>
        <taxon>Pterygota</taxon>
        <taxon>Neoptera</taxon>
        <taxon>Endopterygota</taxon>
        <taxon>Diptera</taxon>
        <taxon>Brachycera</taxon>
        <taxon>Muscomorpha</taxon>
        <taxon>Ephydroidea</taxon>
        <taxon>Drosophilidae</taxon>
        <taxon>Drosophila</taxon>
    </lineage>
</organism>
<accession>A0A484ATB1</accession>
<dbReference type="EMBL" id="LSRL02001964">
    <property type="protein sequence ID" value="TDG38775.1"/>
    <property type="molecule type" value="Genomic_DNA"/>
</dbReference>
<name>A0A484ATB1_DRONA</name>
<feature type="region of interest" description="Disordered" evidence="1">
    <location>
        <begin position="1"/>
        <end position="38"/>
    </location>
</feature>